<dbReference type="EMBL" id="CAJPDQ010000008">
    <property type="protein sequence ID" value="CAF9913985.1"/>
    <property type="molecule type" value="Genomic_DNA"/>
</dbReference>
<feature type="region of interest" description="Disordered" evidence="7">
    <location>
        <begin position="637"/>
        <end position="681"/>
    </location>
</feature>
<feature type="region of interest" description="Disordered" evidence="7">
    <location>
        <begin position="552"/>
        <end position="589"/>
    </location>
</feature>
<protein>
    <submittedName>
        <fullName evidence="9">Uncharacterized protein</fullName>
    </submittedName>
</protein>
<evidence type="ECO:0000313" key="9">
    <source>
        <dbReference type="EMBL" id="CAF9913985.1"/>
    </source>
</evidence>
<evidence type="ECO:0000256" key="6">
    <source>
        <dbReference type="SAM" id="Coils"/>
    </source>
</evidence>
<feature type="transmembrane region" description="Helical" evidence="8">
    <location>
        <begin position="397"/>
        <end position="418"/>
    </location>
</feature>
<dbReference type="PANTHER" id="PTHR21355:SF0">
    <property type="entry name" value="G-PROTEIN COUPLED RECEPTOR-ASSOCIATED PROTEIN LMBRD2"/>
    <property type="match status" value="1"/>
</dbReference>
<sequence length="681" mass="76773">MSSIAGGAVFAIVSLLLISCAVLLILRHYLPLRTTPGYLLFPVFLALALPIGLILLVPIDLASSLKEDGEAQGIWLPERVVLVTWRIAYWLTFCLTWFILPLLGEYVDSGYRTPKDRIIYSLRSNARYQLITFGCGALGLAYVFVQYGPEGKYIKPLIMALAYCVGLVQAVLLLGHGLVAVPRYLLRNHGIRLQRLQTKAPKVKDKLDDAVLELQDLNKHIDELKSRKRGLSKEMEDWIDEIAEGGRYTVVVPASTIPSNHNSRPVPAVITDRYIADTARRLNRARHKVVRFTNEWQHLVNEAKGLQQIIDSYATKHLEPSSEDLTILSRATILTPYTRYLTYCRVFPTLRIVFGIFLALASASIIWSELVKVVAPQLSVISVTVIRHTNGDPKVGFGGQLISFIWIMYMCTCTLSSLQDIKVWGNRALVPRNTYYESACWYSLQVAKLTVPLTYNFLTFTPKEVRIKTIFYHFLGQHISFTPLGKGFDYIFPIFILLPAAATLFHVYGRIKKILGYGMFEDDDEDSSFGTGTWREGRQLIEQEIQGRAHANSAGLTNRVPIDPFSDQPQGTHREPTIYVPPGEDRRTAQRQAERLAAATQAAEEADENFFSEFTHRVRNTIDNVERPDWLPEFGKRPKWMGGVNDNEPGNQGSASDRHRSNGIGRFFGAKKEPSGGRIRL</sequence>
<reference evidence="9" key="1">
    <citation type="submission" date="2021-03" db="EMBL/GenBank/DDBJ databases">
        <authorList>
            <person name="Tagirdzhanova G."/>
        </authorList>
    </citation>
    <scope>NUCLEOTIDE SEQUENCE</scope>
</reference>
<feature type="transmembrane region" description="Helical" evidence="8">
    <location>
        <begin position="490"/>
        <end position="509"/>
    </location>
</feature>
<evidence type="ECO:0000256" key="8">
    <source>
        <dbReference type="SAM" id="Phobius"/>
    </source>
</evidence>
<dbReference type="InterPro" id="IPR051584">
    <property type="entry name" value="GPCR-associated_LMBR1"/>
</dbReference>
<dbReference type="InterPro" id="IPR006876">
    <property type="entry name" value="LMBR1-like_membr_prot"/>
</dbReference>
<evidence type="ECO:0000313" key="10">
    <source>
        <dbReference type="Proteomes" id="UP000664169"/>
    </source>
</evidence>
<evidence type="ECO:0000256" key="5">
    <source>
        <dbReference type="ARBA" id="ARBA00023136"/>
    </source>
</evidence>
<dbReference type="Pfam" id="PF04791">
    <property type="entry name" value="LMBR1"/>
    <property type="match status" value="1"/>
</dbReference>
<evidence type="ECO:0000256" key="3">
    <source>
        <dbReference type="ARBA" id="ARBA00022692"/>
    </source>
</evidence>
<keyword evidence="4 8" id="KW-1133">Transmembrane helix</keyword>
<comment type="caution">
    <text evidence="9">The sequence shown here is derived from an EMBL/GenBank/DDBJ whole genome shotgun (WGS) entry which is preliminary data.</text>
</comment>
<keyword evidence="10" id="KW-1185">Reference proteome</keyword>
<gene>
    <name evidence="9" type="ORF">GOMPHAMPRED_008078</name>
</gene>
<evidence type="ECO:0000256" key="4">
    <source>
        <dbReference type="ARBA" id="ARBA00022989"/>
    </source>
</evidence>
<dbReference type="AlphaFoldDB" id="A0A8H3IFJ3"/>
<comment type="similarity">
    <text evidence="2">Belongs to the LIMR family.</text>
</comment>
<feature type="transmembrane region" description="Helical" evidence="8">
    <location>
        <begin position="349"/>
        <end position="367"/>
    </location>
</feature>
<feature type="transmembrane region" description="Helical" evidence="8">
    <location>
        <begin position="6"/>
        <end position="26"/>
    </location>
</feature>
<feature type="transmembrane region" description="Helical" evidence="8">
    <location>
        <begin position="439"/>
        <end position="458"/>
    </location>
</feature>
<dbReference type="PANTHER" id="PTHR21355">
    <property type="entry name" value="G-PROTEIN COUPLED RECEPTOR-ASSOCIATED PROTEIN LMBRD2"/>
    <property type="match status" value="1"/>
</dbReference>
<evidence type="ECO:0000256" key="2">
    <source>
        <dbReference type="ARBA" id="ARBA00010487"/>
    </source>
</evidence>
<dbReference type="GO" id="GO:0016020">
    <property type="term" value="C:membrane"/>
    <property type="evidence" value="ECO:0007669"/>
    <property type="project" value="UniProtKB-SubCell"/>
</dbReference>
<proteinExistence type="inferred from homology"/>
<feature type="coiled-coil region" evidence="6">
    <location>
        <begin position="193"/>
        <end position="241"/>
    </location>
</feature>
<organism evidence="9 10">
    <name type="scientific">Gomphillus americanus</name>
    <dbReference type="NCBI Taxonomy" id="1940652"/>
    <lineage>
        <taxon>Eukaryota</taxon>
        <taxon>Fungi</taxon>
        <taxon>Dikarya</taxon>
        <taxon>Ascomycota</taxon>
        <taxon>Pezizomycotina</taxon>
        <taxon>Lecanoromycetes</taxon>
        <taxon>OSLEUM clade</taxon>
        <taxon>Ostropomycetidae</taxon>
        <taxon>Ostropales</taxon>
        <taxon>Graphidaceae</taxon>
        <taxon>Gomphilloideae</taxon>
        <taxon>Gomphillus</taxon>
    </lineage>
</organism>
<feature type="transmembrane region" description="Helical" evidence="8">
    <location>
        <begin position="87"/>
        <end position="107"/>
    </location>
</feature>
<evidence type="ECO:0000256" key="1">
    <source>
        <dbReference type="ARBA" id="ARBA00004141"/>
    </source>
</evidence>
<dbReference type="Proteomes" id="UP000664169">
    <property type="component" value="Unassembled WGS sequence"/>
</dbReference>
<feature type="transmembrane region" description="Helical" evidence="8">
    <location>
        <begin position="128"/>
        <end position="145"/>
    </location>
</feature>
<accession>A0A8H3IFJ3</accession>
<keyword evidence="5 8" id="KW-0472">Membrane</keyword>
<feature type="transmembrane region" description="Helical" evidence="8">
    <location>
        <begin position="157"/>
        <end position="186"/>
    </location>
</feature>
<feature type="transmembrane region" description="Helical" evidence="8">
    <location>
        <begin position="38"/>
        <end position="59"/>
    </location>
</feature>
<keyword evidence="6" id="KW-0175">Coiled coil</keyword>
<keyword evidence="3 8" id="KW-0812">Transmembrane</keyword>
<dbReference type="OrthoDB" id="203099at2759"/>
<evidence type="ECO:0000256" key="7">
    <source>
        <dbReference type="SAM" id="MobiDB-lite"/>
    </source>
</evidence>
<name>A0A8H3IFJ3_9LECA</name>
<comment type="subcellular location">
    <subcellularLocation>
        <location evidence="1">Membrane</location>
        <topology evidence="1">Multi-pass membrane protein</topology>
    </subcellularLocation>
</comment>